<sequence>MQIMMNVHHVRRSWLLMAYWIFVLMLPFVLMGASSSVQASGSCWLSGPALNFGSVSSKGKTNYTNWQVTCNQYGHTKTVNVSLCPYATLDGLGLSSNRRQMVSYSSWPHSYLTYDLYYDPALTQRIDTQANLSTLKCIYKTFTVNENQKVFDLPIYGHVYAGQNVTAGSYHNNNDIQVNLLYAFSQDKQPSTEDVLASQSSNQSGNSLSVTTNYENSCNLISASDLNFGQMNDLSQAVTSSTAVVLSCPLNTSWKVNLDQGMNYDGTTRRMRKGADYIAYELYRDAQYSQPWNNSGTSQGMGNNGTQTIPIYGKAGPSSTAVPAGEYQDTITVTLTY</sequence>
<dbReference type="InterPro" id="IPR053167">
    <property type="entry name" value="Spore_coat_component"/>
</dbReference>
<dbReference type="EMBL" id="SGSU01000009">
    <property type="protein sequence ID" value="RZG66862.1"/>
    <property type="molecule type" value="Genomic_DNA"/>
</dbReference>
<protein>
    <submittedName>
        <fullName evidence="2">Spore coat U domain-containing protein</fullName>
    </submittedName>
</protein>
<reference evidence="2 3" key="1">
    <citation type="submission" date="2019-02" db="EMBL/GenBank/DDBJ databases">
        <title>The Batch Genome Submission of Acinetobacter spp. strains.</title>
        <authorList>
            <person name="Qin J."/>
            <person name="Hu Y."/>
            <person name="Ye H."/>
            <person name="Wei L."/>
            <person name="Feng Y."/>
            <person name="Zong Z."/>
        </authorList>
    </citation>
    <scope>NUCLEOTIDE SEQUENCE [LARGE SCALE GENOMIC DNA]</scope>
    <source>
        <strain evidence="2 3">WCHABo060081</strain>
    </source>
</reference>
<evidence type="ECO:0000259" key="1">
    <source>
        <dbReference type="Pfam" id="PF05229"/>
    </source>
</evidence>
<dbReference type="Proteomes" id="UP000293483">
    <property type="component" value="Unassembled WGS sequence"/>
</dbReference>
<proteinExistence type="predicted"/>
<gene>
    <name evidence="2" type="ORF">EXE25_09275</name>
</gene>
<feature type="domain" description="Spore coat protein U/FanG" evidence="1">
    <location>
        <begin position="37"/>
        <end position="171"/>
    </location>
</feature>
<dbReference type="SMART" id="SM00972">
    <property type="entry name" value="SCPU"/>
    <property type="match status" value="2"/>
</dbReference>
<dbReference type="AlphaFoldDB" id="A0A4Q7AUT2"/>
<evidence type="ECO:0000313" key="2">
    <source>
        <dbReference type="EMBL" id="RZG66862.1"/>
    </source>
</evidence>
<accession>A0A4Q7AUT2</accession>
<dbReference type="Pfam" id="PF05229">
    <property type="entry name" value="SCPU"/>
    <property type="match status" value="2"/>
</dbReference>
<comment type="caution">
    <text evidence="2">The sequence shown here is derived from an EMBL/GenBank/DDBJ whole genome shotgun (WGS) entry which is preliminary data.</text>
</comment>
<dbReference type="PANTHER" id="PTHR37089:SF1">
    <property type="entry name" value="MEMBRANE PROTEIN"/>
    <property type="match status" value="1"/>
</dbReference>
<organism evidence="2 3">
    <name type="scientific">Acinetobacter bouvetii</name>
    <dbReference type="NCBI Taxonomy" id="202951"/>
    <lineage>
        <taxon>Bacteria</taxon>
        <taxon>Pseudomonadati</taxon>
        <taxon>Pseudomonadota</taxon>
        <taxon>Gammaproteobacteria</taxon>
        <taxon>Moraxellales</taxon>
        <taxon>Moraxellaceae</taxon>
        <taxon>Acinetobacter</taxon>
    </lineage>
</organism>
<dbReference type="InterPro" id="IPR007893">
    <property type="entry name" value="Spore_coat_U/FanG"/>
</dbReference>
<name>A0A4Q7AUT2_9GAMM</name>
<feature type="domain" description="Spore coat protein U/FanG" evidence="1">
    <location>
        <begin position="207"/>
        <end position="334"/>
    </location>
</feature>
<dbReference type="PANTHER" id="PTHR37089">
    <property type="entry name" value="PROTEIN U-RELATED"/>
    <property type="match status" value="1"/>
</dbReference>
<evidence type="ECO:0000313" key="3">
    <source>
        <dbReference type="Proteomes" id="UP000293483"/>
    </source>
</evidence>